<comment type="caution">
    <text evidence="2">The sequence shown here is derived from an EMBL/GenBank/DDBJ whole genome shotgun (WGS) entry which is preliminary data.</text>
</comment>
<name>A0A3M0JSF5_HIRRU</name>
<organism evidence="2 3">
    <name type="scientific">Hirundo rustica rustica</name>
    <dbReference type="NCBI Taxonomy" id="333673"/>
    <lineage>
        <taxon>Eukaryota</taxon>
        <taxon>Metazoa</taxon>
        <taxon>Chordata</taxon>
        <taxon>Craniata</taxon>
        <taxon>Vertebrata</taxon>
        <taxon>Euteleostomi</taxon>
        <taxon>Archelosauria</taxon>
        <taxon>Archosauria</taxon>
        <taxon>Dinosauria</taxon>
        <taxon>Saurischia</taxon>
        <taxon>Theropoda</taxon>
        <taxon>Coelurosauria</taxon>
        <taxon>Aves</taxon>
        <taxon>Neognathae</taxon>
        <taxon>Neoaves</taxon>
        <taxon>Telluraves</taxon>
        <taxon>Australaves</taxon>
        <taxon>Passeriformes</taxon>
        <taxon>Sylvioidea</taxon>
        <taxon>Hirundinidae</taxon>
        <taxon>Hirundo</taxon>
    </lineage>
</organism>
<gene>
    <name evidence="2" type="ORF">DUI87_25653</name>
</gene>
<proteinExistence type="predicted"/>
<evidence type="ECO:0000256" key="1">
    <source>
        <dbReference type="SAM" id="MobiDB-lite"/>
    </source>
</evidence>
<keyword evidence="3" id="KW-1185">Reference proteome</keyword>
<sequence length="156" mass="16783">MDPEGPGQAAEVGLSKPGAAGEGQIRVLDLGQGSPQHWRGREGTESSPEVRDLGMLVHEELNRTQPRVLDPQTPSRPGLHQRSVASRSERWPRVPRAAVADPGSLKVSKARLDGAWSSLGQWKVSLPVAGRGMNFKIPSSQTVLRFCFASLKAGTD</sequence>
<evidence type="ECO:0000313" key="3">
    <source>
        <dbReference type="Proteomes" id="UP000269221"/>
    </source>
</evidence>
<feature type="compositionally biased region" description="Basic and acidic residues" evidence="1">
    <location>
        <begin position="39"/>
        <end position="62"/>
    </location>
</feature>
<accession>A0A3M0JSF5</accession>
<dbReference type="EMBL" id="QRBI01000155">
    <property type="protein sequence ID" value="RMB97796.1"/>
    <property type="molecule type" value="Genomic_DNA"/>
</dbReference>
<feature type="region of interest" description="Disordered" evidence="1">
    <location>
        <begin position="1"/>
        <end position="97"/>
    </location>
</feature>
<dbReference type="AlphaFoldDB" id="A0A3M0JSF5"/>
<protein>
    <submittedName>
        <fullName evidence="2">Uncharacterized protein</fullName>
    </submittedName>
</protein>
<dbReference type="OrthoDB" id="289038at2759"/>
<dbReference type="Proteomes" id="UP000269221">
    <property type="component" value="Unassembled WGS sequence"/>
</dbReference>
<reference evidence="2 3" key="1">
    <citation type="submission" date="2018-07" db="EMBL/GenBank/DDBJ databases">
        <title>A high quality draft genome assembly of the barn swallow (H. rustica rustica).</title>
        <authorList>
            <person name="Formenti G."/>
            <person name="Chiara M."/>
            <person name="Poveda L."/>
            <person name="Francoijs K.-J."/>
            <person name="Bonisoli-Alquati A."/>
            <person name="Canova L."/>
            <person name="Gianfranceschi L."/>
            <person name="Horner D.S."/>
            <person name="Saino N."/>
        </authorList>
    </citation>
    <scope>NUCLEOTIDE SEQUENCE [LARGE SCALE GENOMIC DNA]</scope>
    <source>
        <strain evidence="2">Chelidonia</strain>
        <tissue evidence="2">Blood</tissue>
    </source>
</reference>
<evidence type="ECO:0000313" key="2">
    <source>
        <dbReference type="EMBL" id="RMB97796.1"/>
    </source>
</evidence>